<protein>
    <submittedName>
        <fullName evidence="1">Uncharacterized protein</fullName>
    </submittedName>
</protein>
<keyword evidence="2" id="KW-1185">Reference proteome</keyword>
<evidence type="ECO:0000313" key="1">
    <source>
        <dbReference type="EMBL" id="EJK54642.1"/>
    </source>
</evidence>
<accession>K0S725</accession>
<comment type="caution">
    <text evidence="1">The sequence shown here is derived from an EMBL/GenBank/DDBJ whole genome shotgun (WGS) entry which is preliminary data.</text>
</comment>
<dbReference type="Proteomes" id="UP000266841">
    <property type="component" value="Unassembled WGS sequence"/>
</dbReference>
<evidence type="ECO:0000313" key="2">
    <source>
        <dbReference type="Proteomes" id="UP000266841"/>
    </source>
</evidence>
<organism evidence="1 2">
    <name type="scientific">Thalassiosira oceanica</name>
    <name type="common">Marine diatom</name>
    <dbReference type="NCBI Taxonomy" id="159749"/>
    <lineage>
        <taxon>Eukaryota</taxon>
        <taxon>Sar</taxon>
        <taxon>Stramenopiles</taxon>
        <taxon>Ochrophyta</taxon>
        <taxon>Bacillariophyta</taxon>
        <taxon>Coscinodiscophyceae</taxon>
        <taxon>Thalassiosirophycidae</taxon>
        <taxon>Thalassiosirales</taxon>
        <taxon>Thalassiosiraceae</taxon>
        <taxon>Thalassiosira</taxon>
    </lineage>
</organism>
<gene>
    <name evidence="1" type="ORF">THAOC_25712</name>
</gene>
<feature type="non-terminal residue" evidence="1">
    <location>
        <position position="153"/>
    </location>
</feature>
<name>K0S725_THAOC</name>
<proteinExistence type="predicted"/>
<sequence>MPSQRNEEELTSIEDITKDAYKQDILMSLRDDDDRLSCLRLCSEDIAEEYAMYGDYHPGSSAELCWLGQFAKMSTHFDELTLFGGDIFSSCSEQSVDRFFEDIGRCHHIRKMNFVATDLTGIMNKLGDVMKNGKITHWLAEECDLGVPEANHL</sequence>
<reference evidence="1 2" key="1">
    <citation type="journal article" date="2012" name="Genome Biol.">
        <title>Genome and low-iron response of an oceanic diatom adapted to chronic iron limitation.</title>
        <authorList>
            <person name="Lommer M."/>
            <person name="Specht M."/>
            <person name="Roy A.S."/>
            <person name="Kraemer L."/>
            <person name="Andreson R."/>
            <person name="Gutowska M.A."/>
            <person name="Wolf J."/>
            <person name="Bergner S.V."/>
            <person name="Schilhabel M.B."/>
            <person name="Klostermeier U.C."/>
            <person name="Beiko R.G."/>
            <person name="Rosenstiel P."/>
            <person name="Hippler M."/>
            <person name="Laroche J."/>
        </authorList>
    </citation>
    <scope>NUCLEOTIDE SEQUENCE [LARGE SCALE GENOMIC DNA]</scope>
    <source>
        <strain evidence="1 2">CCMP1005</strain>
    </source>
</reference>
<dbReference type="EMBL" id="AGNL01035513">
    <property type="protein sequence ID" value="EJK54642.1"/>
    <property type="molecule type" value="Genomic_DNA"/>
</dbReference>
<dbReference type="AlphaFoldDB" id="K0S725"/>